<sequence length="213" mass="22454">MHSSQIRAFAIAAAMVGWSFVAPRVRFHPAQSAALGTGLYALARPPLGLRPPELWSGVRHGLAAGALLALGVAATTLVPSVRAGMAARELPARPARWMLLDIPLGTVWPEEVAYRAILGTESERAFGTAGGRLLQAVAFGLWHIMDARITKNPVAGTVVVTGAAGWGFGWLYARSGSVIAPMLAHLAVNQTAAVAALYVQRRRTQTSRISATS</sequence>
<feature type="transmembrane region" description="Helical" evidence="1">
    <location>
        <begin position="154"/>
        <end position="173"/>
    </location>
</feature>
<comment type="caution">
    <text evidence="3">The sequence shown here is derived from an EMBL/GenBank/DDBJ whole genome shotgun (WGS) entry which is preliminary data.</text>
</comment>
<keyword evidence="1" id="KW-1133">Transmembrane helix</keyword>
<keyword evidence="1" id="KW-0812">Transmembrane</keyword>
<organism evidence="3 4">
    <name type="scientific">Mycobacterium deserti</name>
    <dbReference type="NCBI Taxonomy" id="2978347"/>
    <lineage>
        <taxon>Bacteria</taxon>
        <taxon>Bacillati</taxon>
        <taxon>Actinomycetota</taxon>
        <taxon>Actinomycetes</taxon>
        <taxon>Mycobacteriales</taxon>
        <taxon>Mycobacteriaceae</taxon>
        <taxon>Mycobacterium</taxon>
    </lineage>
</organism>
<evidence type="ECO:0000313" key="4">
    <source>
        <dbReference type="Proteomes" id="UP001206639"/>
    </source>
</evidence>
<keyword evidence="3" id="KW-0378">Hydrolase</keyword>
<dbReference type="Proteomes" id="UP001206639">
    <property type="component" value="Unassembled WGS sequence"/>
</dbReference>
<feature type="domain" description="CAAX prenyl protease 2/Lysostaphin resistance protein A-like" evidence="2">
    <location>
        <begin position="96"/>
        <end position="189"/>
    </location>
</feature>
<evidence type="ECO:0000259" key="2">
    <source>
        <dbReference type="Pfam" id="PF02517"/>
    </source>
</evidence>
<gene>
    <name evidence="3" type="ORF">N4S67_04525</name>
</gene>
<name>A0ABT2M5Y9_9MYCO</name>
<dbReference type="RefSeq" id="WP_260991707.1">
    <property type="nucleotide sequence ID" value="NZ_JAODWD010000001.1"/>
</dbReference>
<dbReference type="InterPro" id="IPR015837">
    <property type="entry name" value="UCP026622_CAAX_protease"/>
</dbReference>
<feature type="transmembrane region" description="Helical" evidence="1">
    <location>
        <begin position="179"/>
        <end position="199"/>
    </location>
</feature>
<keyword evidence="3" id="KW-0482">Metalloprotease</keyword>
<keyword evidence="1" id="KW-0472">Membrane</keyword>
<evidence type="ECO:0000313" key="3">
    <source>
        <dbReference type="EMBL" id="MCT7657682.1"/>
    </source>
</evidence>
<dbReference type="EMBL" id="JAODWD010000001">
    <property type="protein sequence ID" value="MCT7657682.1"/>
    <property type="molecule type" value="Genomic_DNA"/>
</dbReference>
<accession>A0ABT2M5Y9</accession>
<keyword evidence="4" id="KW-1185">Reference proteome</keyword>
<reference evidence="4" key="1">
    <citation type="submission" date="2023-07" db="EMBL/GenBank/DDBJ databases">
        <authorList>
            <person name="Deng Y."/>
            <person name="Zhang Y.-Q."/>
        </authorList>
    </citation>
    <scope>NUCLEOTIDE SEQUENCE [LARGE SCALE GENOMIC DNA]</scope>
    <source>
        <strain evidence="4">CPCC 205710</strain>
    </source>
</reference>
<evidence type="ECO:0000256" key="1">
    <source>
        <dbReference type="SAM" id="Phobius"/>
    </source>
</evidence>
<dbReference type="GO" id="GO:0008237">
    <property type="term" value="F:metallopeptidase activity"/>
    <property type="evidence" value="ECO:0007669"/>
    <property type="project" value="UniProtKB-KW"/>
</dbReference>
<dbReference type="Pfam" id="PF02517">
    <property type="entry name" value="Rce1-like"/>
    <property type="match status" value="1"/>
</dbReference>
<dbReference type="PIRSF" id="PIRSF026622">
    <property type="entry name" value="Proteas_026622"/>
    <property type="match status" value="1"/>
</dbReference>
<keyword evidence="3" id="KW-0645">Protease</keyword>
<dbReference type="InterPro" id="IPR003675">
    <property type="entry name" value="Rce1/LyrA-like_dom"/>
</dbReference>
<proteinExistence type="predicted"/>
<protein>
    <submittedName>
        <fullName evidence="3">CPBP family intramembrane metalloprotease</fullName>
    </submittedName>
</protein>